<protein>
    <submittedName>
        <fullName evidence="2">Uncharacterized protein</fullName>
    </submittedName>
</protein>
<feature type="transmembrane region" description="Helical" evidence="1">
    <location>
        <begin position="142"/>
        <end position="159"/>
    </location>
</feature>
<name>A0A1L7CFM3_9CORY</name>
<keyword evidence="1" id="KW-0472">Membrane</keyword>
<feature type="transmembrane region" description="Helical" evidence="1">
    <location>
        <begin position="117"/>
        <end position="135"/>
    </location>
</feature>
<keyword evidence="3" id="KW-1185">Reference proteome</keyword>
<organism evidence="2 3">
    <name type="scientific">Corynebacterium aquilae DSM 44791</name>
    <dbReference type="NCBI Taxonomy" id="1431546"/>
    <lineage>
        <taxon>Bacteria</taxon>
        <taxon>Bacillati</taxon>
        <taxon>Actinomycetota</taxon>
        <taxon>Actinomycetes</taxon>
        <taxon>Mycobacteriales</taxon>
        <taxon>Corynebacteriaceae</taxon>
        <taxon>Corynebacterium</taxon>
    </lineage>
</organism>
<evidence type="ECO:0000256" key="1">
    <source>
        <dbReference type="SAM" id="Phobius"/>
    </source>
</evidence>
<dbReference type="AlphaFoldDB" id="A0A1L7CFM3"/>
<dbReference type="EMBL" id="CP009245">
    <property type="protein sequence ID" value="APT84626.1"/>
    <property type="molecule type" value="Genomic_DNA"/>
</dbReference>
<feature type="transmembrane region" description="Helical" evidence="1">
    <location>
        <begin position="38"/>
        <end position="59"/>
    </location>
</feature>
<keyword evidence="1" id="KW-0812">Transmembrane</keyword>
<reference evidence="2 3" key="1">
    <citation type="submission" date="2014-08" db="EMBL/GenBank/DDBJ databases">
        <title>Complete genome sequence of Corynebacterium aquilae S-613T(T) (=DSM 44791(T)), isolated from the choana of a healthy golden eagle.</title>
        <authorList>
            <person name="Ruckert C."/>
            <person name="Albersmeier A."/>
            <person name="Winkler A."/>
            <person name="Kalinowski J."/>
        </authorList>
    </citation>
    <scope>NUCLEOTIDE SEQUENCE [LARGE SCALE GENOMIC DNA]</scope>
    <source>
        <strain evidence="2 3">S-613</strain>
    </source>
</reference>
<evidence type="ECO:0000313" key="3">
    <source>
        <dbReference type="Proteomes" id="UP000185478"/>
    </source>
</evidence>
<dbReference type="RefSeq" id="WP_075725916.1">
    <property type="nucleotide sequence ID" value="NZ_CP009245.1"/>
</dbReference>
<dbReference type="OrthoDB" id="9845549at2"/>
<dbReference type="KEGG" id="caqu:CAQU_05575"/>
<feature type="transmembrane region" description="Helical" evidence="1">
    <location>
        <begin position="193"/>
        <end position="213"/>
    </location>
</feature>
<keyword evidence="1" id="KW-1133">Transmembrane helix</keyword>
<sequence>MFLQDPELQPIYRSLAITQAAIFSALCLVWGLDHNFDLSIHIPLSVATAFSALGCVAIFSYRSGGAGRSWLLGQQFEAVVLVFLAATLGVIAAISPIAYMLLDNGGGNHPIAHCVELIAYGIVYVCLAFVIVVTAAKTEKRYRLIGLPLCVVLLIITVARGQLDNILIESGKASPHWLRLIPPFELTPEWTTAFAQLGILALISLAALVVVYIKRSALPRA</sequence>
<evidence type="ECO:0000313" key="2">
    <source>
        <dbReference type="EMBL" id="APT84626.1"/>
    </source>
</evidence>
<proteinExistence type="predicted"/>
<gene>
    <name evidence="2" type="ORF">CAQU_05575</name>
</gene>
<dbReference type="Proteomes" id="UP000185478">
    <property type="component" value="Chromosome"/>
</dbReference>
<feature type="transmembrane region" description="Helical" evidence="1">
    <location>
        <begin position="79"/>
        <end position="102"/>
    </location>
</feature>
<feature type="transmembrane region" description="Helical" evidence="1">
    <location>
        <begin position="12"/>
        <end position="32"/>
    </location>
</feature>
<accession>A0A1L7CFM3</accession>